<protein>
    <submittedName>
        <fullName evidence="1">Uncharacterized protein</fullName>
    </submittedName>
</protein>
<gene>
    <name evidence="1" type="ORF">S01H4_22834</name>
</gene>
<accession>X1CYF1</accession>
<evidence type="ECO:0000313" key="1">
    <source>
        <dbReference type="EMBL" id="GAG89271.1"/>
    </source>
</evidence>
<sequence>MGTDTLHQSTKIKSDSIISSFVIANEYSDNTGVVLEVRIKYKPYQLKNNYSPTNKNHKSKIRKIRKDAFDKGFTCLVNNSGDEIIVFDISSIFSVILITI</sequence>
<reference evidence="1" key="1">
    <citation type="journal article" date="2014" name="Front. Microbiol.">
        <title>High frequency of phylogenetically diverse reductive dehalogenase-homologous genes in deep subseafloor sedimentary metagenomes.</title>
        <authorList>
            <person name="Kawai M."/>
            <person name="Futagami T."/>
            <person name="Toyoda A."/>
            <person name="Takaki Y."/>
            <person name="Nishi S."/>
            <person name="Hori S."/>
            <person name="Arai W."/>
            <person name="Tsubouchi T."/>
            <person name="Morono Y."/>
            <person name="Uchiyama I."/>
            <person name="Ito T."/>
            <person name="Fujiyama A."/>
            <person name="Inagaki F."/>
            <person name="Takami H."/>
        </authorList>
    </citation>
    <scope>NUCLEOTIDE SEQUENCE</scope>
    <source>
        <strain evidence="1">Expedition CK06-06</strain>
    </source>
</reference>
<name>X1CYF1_9ZZZZ</name>
<organism evidence="1">
    <name type="scientific">marine sediment metagenome</name>
    <dbReference type="NCBI Taxonomy" id="412755"/>
    <lineage>
        <taxon>unclassified sequences</taxon>
        <taxon>metagenomes</taxon>
        <taxon>ecological metagenomes</taxon>
    </lineage>
</organism>
<dbReference type="EMBL" id="BART01010520">
    <property type="protein sequence ID" value="GAG89271.1"/>
    <property type="molecule type" value="Genomic_DNA"/>
</dbReference>
<proteinExistence type="predicted"/>
<dbReference type="AlphaFoldDB" id="X1CYF1"/>
<comment type="caution">
    <text evidence="1">The sequence shown here is derived from an EMBL/GenBank/DDBJ whole genome shotgun (WGS) entry which is preliminary data.</text>
</comment>